<comment type="caution">
    <text evidence="1">The sequence shown here is derived from an EMBL/GenBank/DDBJ whole genome shotgun (WGS) entry which is preliminary data.</text>
</comment>
<dbReference type="Proteomes" id="UP000244906">
    <property type="component" value="Unassembled WGS sequence"/>
</dbReference>
<proteinExistence type="predicted"/>
<reference evidence="1 2" key="1">
    <citation type="submission" date="2018-04" db="EMBL/GenBank/DDBJ databases">
        <title>Thalassorhabdus spongiae gen. nov., sp. nov., isolated from a marine sponge in South-West Iceland.</title>
        <authorList>
            <person name="Knobloch S."/>
            <person name="Daussin A."/>
            <person name="Johannsson R."/>
            <person name="Marteinsson V.T."/>
        </authorList>
    </citation>
    <scope>NUCLEOTIDE SEQUENCE [LARGE SCALE GENOMIC DNA]</scope>
    <source>
        <strain evidence="1 2">Hp12</strain>
    </source>
</reference>
<evidence type="ECO:0000313" key="1">
    <source>
        <dbReference type="EMBL" id="PVZ68387.1"/>
    </source>
</evidence>
<protein>
    <submittedName>
        <fullName evidence="1">Uncharacterized protein</fullName>
    </submittedName>
</protein>
<evidence type="ECO:0000313" key="2">
    <source>
        <dbReference type="Proteomes" id="UP000244906"/>
    </source>
</evidence>
<organism evidence="1 2">
    <name type="scientific">Pelagibaculum spongiae</name>
    <dbReference type="NCBI Taxonomy" id="2080658"/>
    <lineage>
        <taxon>Bacteria</taxon>
        <taxon>Pseudomonadati</taxon>
        <taxon>Pseudomonadota</taxon>
        <taxon>Gammaproteobacteria</taxon>
        <taxon>Oceanospirillales</taxon>
        <taxon>Pelagibaculum</taxon>
    </lineage>
</organism>
<dbReference type="EMBL" id="QDDL01000005">
    <property type="protein sequence ID" value="PVZ68387.1"/>
    <property type="molecule type" value="Genomic_DNA"/>
</dbReference>
<gene>
    <name evidence="1" type="ORF">DC094_14000</name>
</gene>
<accession>A0A2V1GUS2</accession>
<dbReference type="AlphaFoldDB" id="A0A2V1GUS2"/>
<sequence>MNDSQWNDLKTKEGDKSSIYLDSKGITSIASGLNLTVGSSLDAVLDVLGHTKESLGDIRRGILKHNLGKIFKKDWNKDSRKAEVNALLNTAANSVSKTNNKPSRTMDITREENRRLATEKVFDGSESGIITRIAAVGRTTNKKATEAFNKLTADQKHSIKDLKHHGGNGLIGPKLSAAIINDEPHNAAYEILFGSNHNDHDGDGKKDTR</sequence>
<name>A0A2V1GUS2_9GAMM</name>
<keyword evidence="2" id="KW-1185">Reference proteome</keyword>
<dbReference type="RefSeq" id="WP_116687715.1">
    <property type="nucleotide sequence ID" value="NZ_CAWNYD010000005.1"/>
</dbReference>